<dbReference type="PANTHER" id="PTHR40661:SF3">
    <property type="entry name" value="FELS-1 PROPHAGE TRANSCRIPTIONAL REGULATOR"/>
    <property type="match status" value="1"/>
</dbReference>
<dbReference type="Pfam" id="PF00717">
    <property type="entry name" value="Peptidase_S24"/>
    <property type="match status" value="1"/>
</dbReference>
<reference evidence="5 6" key="1">
    <citation type="journal article" date="2020" name="G3 (Bethesda)">
        <title>CeMbio - The Caenorhabditis elegans Microbiome Resource.</title>
        <authorList>
            <person name="Dirksen P."/>
            <person name="Assie A."/>
            <person name="Zimmermann J."/>
            <person name="Zhang F."/>
            <person name="Tietje A.M."/>
            <person name="Marsh S.A."/>
            <person name="Felix M.A."/>
            <person name="Shapira M."/>
            <person name="Kaleta C."/>
            <person name="Schulenburg H."/>
            <person name="Samuel B."/>
        </authorList>
    </citation>
    <scope>NUCLEOTIDE SEQUENCE [LARGE SCALE GENOMIC DNA]</scope>
    <source>
        <strain evidence="5 6">MSPm1</strain>
    </source>
</reference>
<evidence type="ECO:0000256" key="1">
    <source>
        <dbReference type="ARBA" id="ARBA00023015"/>
    </source>
</evidence>
<dbReference type="SUPFAM" id="SSF47413">
    <property type="entry name" value="lambda repressor-like DNA-binding domains"/>
    <property type="match status" value="1"/>
</dbReference>
<dbReference type="Proteomes" id="UP000515276">
    <property type="component" value="Chromosome"/>
</dbReference>
<evidence type="ECO:0000313" key="6">
    <source>
        <dbReference type="Proteomes" id="UP000515276"/>
    </source>
</evidence>
<dbReference type="AlphaFoldDB" id="A0A7G5DTU4"/>
<evidence type="ECO:0000256" key="3">
    <source>
        <dbReference type="ARBA" id="ARBA00023163"/>
    </source>
</evidence>
<accession>A0A7G5DTU4</accession>
<dbReference type="SMART" id="SM00530">
    <property type="entry name" value="HTH_XRE"/>
    <property type="match status" value="1"/>
</dbReference>
<dbReference type="CDD" id="cd00093">
    <property type="entry name" value="HTH_XRE"/>
    <property type="match status" value="1"/>
</dbReference>
<dbReference type="EMBL" id="CP059139">
    <property type="protein sequence ID" value="QMV65169.1"/>
    <property type="molecule type" value="Genomic_DNA"/>
</dbReference>
<dbReference type="CDD" id="cd06529">
    <property type="entry name" value="S24_LexA-like"/>
    <property type="match status" value="1"/>
</dbReference>
<dbReference type="InterPro" id="IPR039418">
    <property type="entry name" value="LexA-like"/>
</dbReference>
<keyword evidence="1" id="KW-0805">Transcription regulation</keyword>
<dbReference type="RefSeq" id="WP_182371020.1">
    <property type="nucleotide sequence ID" value="NZ_CP059139.1"/>
</dbReference>
<dbReference type="InterPro" id="IPR015927">
    <property type="entry name" value="Peptidase_S24_S26A/B/C"/>
</dbReference>
<keyword evidence="2" id="KW-0238">DNA-binding</keyword>
<dbReference type="InterPro" id="IPR010982">
    <property type="entry name" value="Lambda_DNA-bd_dom_sf"/>
</dbReference>
<dbReference type="Gene3D" id="2.10.109.10">
    <property type="entry name" value="Umud Fragment, subunit A"/>
    <property type="match status" value="1"/>
</dbReference>
<evidence type="ECO:0000256" key="2">
    <source>
        <dbReference type="ARBA" id="ARBA00023125"/>
    </source>
</evidence>
<dbReference type="GO" id="GO:0003677">
    <property type="term" value="F:DNA binding"/>
    <property type="evidence" value="ECO:0007669"/>
    <property type="project" value="UniProtKB-KW"/>
</dbReference>
<evidence type="ECO:0000259" key="4">
    <source>
        <dbReference type="PROSITE" id="PS50943"/>
    </source>
</evidence>
<keyword evidence="6" id="KW-1185">Reference proteome</keyword>
<dbReference type="PANTHER" id="PTHR40661">
    <property type="match status" value="1"/>
</dbReference>
<protein>
    <submittedName>
        <fullName evidence="5">Helix-turn-helix domain-containing protein</fullName>
    </submittedName>
</protein>
<dbReference type="Gene3D" id="1.10.260.40">
    <property type="entry name" value="lambda repressor-like DNA-binding domains"/>
    <property type="match status" value="1"/>
</dbReference>
<dbReference type="SUPFAM" id="SSF51306">
    <property type="entry name" value="LexA/Signal peptidase"/>
    <property type="match status" value="1"/>
</dbReference>
<dbReference type="PROSITE" id="PS50943">
    <property type="entry name" value="HTH_CROC1"/>
    <property type="match status" value="1"/>
</dbReference>
<name>A0A7G5DTU4_9PSED</name>
<sequence length="227" mass="25172">MENLGTRIARLRKAKGLSQTQLGNECNWERGQARVSNYEKGLREPNLADLRTLATALDVSLMELIEGTPTQAAETPATYGHVPDATEYALVPQYTAHGAAGNGQLNDHIEVKGGLVFKRAWLSRMSLRERNLHVIYVQGHSMEPTVCDGDVVLLDESQTQARDGRIYALRKPDGELIIKRLIQSLTGGWIIRSDNEDKRSYPDQPVSDSDLEQLCIVGRVVWHGGAL</sequence>
<proteinExistence type="predicted"/>
<gene>
    <name evidence="5" type="ORF">HS968_08945</name>
</gene>
<dbReference type="InterPro" id="IPR036286">
    <property type="entry name" value="LexA/Signal_pep-like_sf"/>
</dbReference>
<dbReference type="Pfam" id="PF01381">
    <property type="entry name" value="HTH_3"/>
    <property type="match status" value="1"/>
</dbReference>
<feature type="domain" description="HTH cro/C1-type" evidence="4">
    <location>
        <begin position="8"/>
        <end position="64"/>
    </location>
</feature>
<evidence type="ECO:0000313" key="5">
    <source>
        <dbReference type="EMBL" id="QMV65169.1"/>
    </source>
</evidence>
<keyword evidence="3" id="KW-0804">Transcription</keyword>
<dbReference type="InterPro" id="IPR001387">
    <property type="entry name" value="Cro/C1-type_HTH"/>
</dbReference>
<organism evidence="5 6">
    <name type="scientific">Pseudomonas berkeleyensis</name>
    <dbReference type="NCBI Taxonomy" id="2726956"/>
    <lineage>
        <taxon>Bacteria</taxon>
        <taxon>Pseudomonadati</taxon>
        <taxon>Pseudomonadota</taxon>
        <taxon>Gammaproteobacteria</taxon>
        <taxon>Pseudomonadales</taxon>
        <taxon>Pseudomonadaceae</taxon>
        <taxon>Pseudomonas</taxon>
    </lineage>
</organism>